<comment type="catalytic activity">
    <reaction evidence="7">
        <text>12-hexadecanoyloxy-octadecanoate + H2O = 12-hydroxyoctadecanoate + hexadecanoate + H(+)</text>
        <dbReference type="Rhea" id="RHEA:52056"/>
        <dbReference type="ChEBI" id="CHEBI:7896"/>
        <dbReference type="ChEBI" id="CHEBI:15377"/>
        <dbReference type="ChEBI" id="CHEBI:15378"/>
        <dbReference type="ChEBI" id="CHEBI:83677"/>
        <dbReference type="ChEBI" id="CHEBI:84201"/>
    </reaction>
    <physiologicalReaction direction="left-to-right" evidence="7">
        <dbReference type="Rhea" id="RHEA:52057"/>
    </physiologicalReaction>
</comment>
<evidence type="ECO:0000256" key="12">
    <source>
        <dbReference type="ARBA" id="ARBA00048800"/>
    </source>
</evidence>
<evidence type="ECO:0000256" key="13">
    <source>
        <dbReference type="ARBA" id="ARBA00049221"/>
    </source>
</evidence>
<comment type="catalytic activity">
    <reaction evidence="10">
        <text>12-octadecanoyloxy-octadecanoate + H2O = 12-hydroxyoctadecanoate + octadecanoate + H(+)</text>
        <dbReference type="Rhea" id="RHEA:52080"/>
        <dbReference type="ChEBI" id="CHEBI:15377"/>
        <dbReference type="ChEBI" id="CHEBI:15378"/>
        <dbReference type="ChEBI" id="CHEBI:25629"/>
        <dbReference type="ChEBI" id="CHEBI:84201"/>
        <dbReference type="ChEBI" id="CHEBI:136330"/>
    </reaction>
    <physiologicalReaction direction="left-to-right" evidence="10">
        <dbReference type="Rhea" id="RHEA:52081"/>
    </physiologicalReaction>
</comment>
<evidence type="ECO:0008006" key="20">
    <source>
        <dbReference type="Google" id="ProtNLM"/>
    </source>
</evidence>
<evidence type="ECO:0000256" key="4">
    <source>
        <dbReference type="ARBA" id="ARBA00022692"/>
    </source>
</evidence>
<evidence type="ECO:0000313" key="18">
    <source>
        <dbReference type="EMBL" id="KAJ9592927.1"/>
    </source>
</evidence>
<protein>
    <recommendedName>
        <fullName evidence="20">Androgen-induced 1</fullName>
    </recommendedName>
</protein>
<comment type="catalytic activity">
    <reaction evidence="13">
        <text>9-octadecanoyloxy-octadecanoate + H2O = 9-hydroxy-octadecanoate + octadecanoate + H(+)</text>
        <dbReference type="Rhea" id="RHEA:52096"/>
        <dbReference type="ChEBI" id="CHEBI:15377"/>
        <dbReference type="ChEBI" id="CHEBI:15378"/>
        <dbReference type="ChEBI" id="CHEBI:25629"/>
        <dbReference type="ChEBI" id="CHEBI:136286"/>
        <dbReference type="ChEBI" id="CHEBI:136373"/>
    </reaction>
    <physiologicalReaction direction="left-to-right" evidence="13">
        <dbReference type="Rhea" id="RHEA:52097"/>
    </physiologicalReaction>
</comment>
<reference evidence="18" key="1">
    <citation type="journal article" date="2023" name="IScience">
        <title>Live-bearing cockroach genome reveals convergent evolutionary mechanisms linked to viviparity in insects and beyond.</title>
        <authorList>
            <person name="Fouks B."/>
            <person name="Harrison M.C."/>
            <person name="Mikhailova A.A."/>
            <person name="Marchal E."/>
            <person name="English S."/>
            <person name="Carruthers M."/>
            <person name="Jennings E.C."/>
            <person name="Chiamaka E.L."/>
            <person name="Frigard R.A."/>
            <person name="Pippel M."/>
            <person name="Attardo G.M."/>
            <person name="Benoit J.B."/>
            <person name="Bornberg-Bauer E."/>
            <person name="Tobe S.S."/>
        </authorList>
    </citation>
    <scope>NUCLEOTIDE SEQUENCE</scope>
    <source>
        <strain evidence="18">Stay&amp;Tobe</strain>
    </source>
</reference>
<dbReference type="InterPro" id="IPR006838">
    <property type="entry name" value="ADTRP_AIG1"/>
</dbReference>
<keyword evidence="19" id="KW-1185">Reference proteome</keyword>
<gene>
    <name evidence="18" type="ORF">L9F63_015432</name>
</gene>
<comment type="caution">
    <text evidence="18">The sequence shown here is derived from an EMBL/GenBank/DDBJ whole genome shotgun (WGS) entry which is preliminary data.</text>
</comment>
<reference evidence="18" key="2">
    <citation type="submission" date="2023-05" db="EMBL/GenBank/DDBJ databases">
        <authorList>
            <person name="Fouks B."/>
        </authorList>
    </citation>
    <scope>NUCLEOTIDE SEQUENCE</scope>
    <source>
        <strain evidence="18">Stay&amp;Tobe</strain>
        <tissue evidence="18">Testes</tissue>
    </source>
</reference>
<dbReference type="GO" id="GO:0012505">
    <property type="term" value="C:endomembrane system"/>
    <property type="evidence" value="ECO:0007669"/>
    <property type="project" value="UniProtKB-SubCell"/>
</dbReference>
<dbReference type="PANTHER" id="PTHR10989">
    <property type="entry name" value="ANDROGEN-INDUCED PROTEIN 1-RELATED"/>
    <property type="match status" value="1"/>
</dbReference>
<comment type="catalytic activity">
    <reaction evidence="14">
        <text>13-(9Z-octadecenoyloxy)-octadecanoate + H2O = 13-hydroxy-octadecanoate + (9Z)-octadecenoate + H(+)</text>
        <dbReference type="Rhea" id="RHEA:52064"/>
        <dbReference type="ChEBI" id="CHEBI:15377"/>
        <dbReference type="ChEBI" id="CHEBI:15378"/>
        <dbReference type="ChEBI" id="CHEBI:30823"/>
        <dbReference type="ChEBI" id="CHEBI:136303"/>
        <dbReference type="ChEBI" id="CHEBI:136304"/>
    </reaction>
    <physiologicalReaction direction="left-to-right" evidence="14">
        <dbReference type="Rhea" id="RHEA:52065"/>
    </physiologicalReaction>
</comment>
<evidence type="ECO:0000256" key="2">
    <source>
        <dbReference type="ARBA" id="ARBA00004127"/>
    </source>
</evidence>
<feature type="transmembrane region" description="Helical" evidence="17">
    <location>
        <begin position="127"/>
        <end position="145"/>
    </location>
</feature>
<comment type="subcellular location">
    <subcellularLocation>
        <location evidence="2">Endomembrane system</location>
        <topology evidence="2">Multi-pass membrane protein</topology>
    </subcellularLocation>
</comment>
<feature type="transmembrane region" description="Helical" evidence="17">
    <location>
        <begin position="44"/>
        <end position="64"/>
    </location>
</feature>
<evidence type="ECO:0000256" key="10">
    <source>
        <dbReference type="ARBA" id="ARBA00048680"/>
    </source>
</evidence>
<keyword evidence="6 17" id="KW-0472">Membrane</keyword>
<evidence type="ECO:0000256" key="7">
    <source>
        <dbReference type="ARBA" id="ARBA00047368"/>
    </source>
</evidence>
<evidence type="ECO:0000256" key="17">
    <source>
        <dbReference type="SAM" id="Phobius"/>
    </source>
</evidence>
<comment type="catalytic activity">
    <reaction evidence="12">
        <text>9-(9Z-octadecenoyloxy)-octadecanoate + H2O = 9-hydroxy-octadecanoate + (9Z)-octadecenoate + H(+)</text>
        <dbReference type="Rhea" id="RHEA:52048"/>
        <dbReference type="ChEBI" id="CHEBI:15377"/>
        <dbReference type="ChEBI" id="CHEBI:15378"/>
        <dbReference type="ChEBI" id="CHEBI:30823"/>
        <dbReference type="ChEBI" id="CHEBI:136282"/>
        <dbReference type="ChEBI" id="CHEBI:136286"/>
    </reaction>
    <physiologicalReaction direction="left-to-right" evidence="12">
        <dbReference type="Rhea" id="RHEA:52049"/>
    </physiologicalReaction>
</comment>
<evidence type="ECO:0000313" key="19">
    <source>
        <dbReference type="Proteomes" id="UP001233999"/>
    </source>
</evidence>
<accession>A0AAD8A5P4</accession>
<comment type="catalytic activity">
    <reaction evidence="9">
        <text>9-hexadecanoyloxy-octadecanoate + H2O = 9-hydroxy-octadecanoate + hexadecanoate + H(+)</text>
        <dbReference type="Rhea" id="RHEA:52052"/>
        <dbReference type="ChEBI" id="CHEBI:7896"/>
        <dbReference type="ChEBI" id="CHEBI:15377"/>
        <dbReference type="ChEBI" id="CHEBI:15378"/>
        <dbReference type="ChEBI" id="CHEBI:83670"/>
        <dbReference type="ChEBI" id="CHEBI:136286"/>
    </reaction>
    <physiologicalReaction direction="left-to-right" evidence="9">
        <dbReference type="Rhea" id="RHEA:52053"/>
    </physiologicalReaction>
</comment>
<feature type="transmembrane region" description="Helical" evidence="17">
    <location>
        <begin position="193"/>
        <end position="213"/>
    </location>
</feature>
<evidence type="ECO:0000256" key="11">
    <source>
        <dbReference type="ARBA" id="ARBA00048701"/>
    </source>
</evidence>
<evidence type="ECO:0000256" key="9">
    <source>
        <dbReference type="ARBA" id="ARBA00047863"/>
    </source>
</evidence>
<comment type="catalytic activity">
    <reaction evidence="1">
        <text>9-(9Z-hexadecenoyloxy)-octadecanoate + H2O = (9Z)-hexadecenoate + 9-hydroxy-octadecanoate + H(+)</text>
        <dbReference type="Rhea" id="RHEA:52068"/>
        <dbReference type="ChEBI" id="CHEBI:15377"/>
        <dbReference type="ChEBI" id="CHEBI:15378"/>
        <dbReference type="ChEBI" id="CHEBI:32372"/>
        <dbReference type="ChEBI" id="CHEBI:136286"/>
        <dbReference type="ChEBI" id="CHEBI:136309"/>
    </reaction>
    <physiologicalReaction direction="left-to-right" evidence="1">
        <dbReference type="Rhea" id="RHEA:52069"/>
    </physiologicalReaction>
</comment>
<evidence type="ECO:0000256" key="3">
    <source>
        <dbReference type="ARBA" id="ARBA00009300"/>
    </source>
</evidence>
<comment type="catalytic activity">
    <reaction evidence="15">
        <text>13-(9Z-hexadecenoyloxy)-octadecanoate + H2O = 13-hydroxy-octadecanoate + (9Z)-hexadecenoate + H(+)</text>
        <dbReference type="Rhea" id="RHEA:52076"/>
        <dbReference type="ChEBI" id="CHEBI:15377"/>
        <dbReference type="ChEBI" id="CHEBI:15378"/>
        <dbReference type="ChEBI" id="CHEBI:32372"/>
        <dbReference type="ChEBI" id="CHEBI:136304"/>
        <dbReference type="ChEBI" id="CHEBI:136315"/>
    </reaction>
    <physiologicalReaction direction="left-to-right" evidence="15">
        <dbReference type="Rhea" id="RHEA:52077"/>
    </physiologicalReaction>
</comment>
<dbReference type="Pfam" id="PF04750">
    <property type="entry name" value="Far-17a_AIG1"/>
    <property type="match status" value="1"/>
</dbReference>
<evidence type="ECO:0000256" key="5">
    <source>
        <dbReference type="ARBA" id="ARBA00022989"/>
    </source>
</evidence>
<sequence length="235" mass="28162">QIFEYTRAITHFYFGIYYDLVWVKFPSTLMRGGFFDYISRFKYLTFWNMIVQAVYFTICLVNDICGNTDIDPKEKPLIRRIKDYMYATVAFPVSMFVGIQFWILMFIDRELVLPKAMDPFFPSWLNHIMHTNIMIFTLIEMVTTFQQYPKRSDGLKGLVSFMLIYLIWLHVIYGVSSFWVYPILEVLNAWQRLLFFLFTLGLVVSLYFLGEFLNNTIWGKVHRQLEITKARRKTK</sequence>
<evidence type="ECO:0000256" key="15">
    <source>
        <dbReference type="ARBA" id="ARBA00049322"/>
    </source>
</evidence>
<evidence type="ECO:0000256" key="8">
    <source>
        <dbReference type="ARBA" id="ARBA00047427"/>
    </source>
</evidence>
<feature type="transmembrane region" description="Helical" evidence="17">
    <location>
        <begin position="84"/>
        <end position="107"/>
    </location>
</feature>
<feature type="non-terminal residue" evidence="18">
    <location>
        <position position="235"/>
    </location>
</feature>
<evidence type="ECO:0000256" key="14">
    <source>
        <dbReference type="ARBA" id="ARBA00049296"/>
    </source>
</evidence>
<dbReference type="PANTHER" id="PTHR10989:SF16">
    <property type="entry name" value="AT02829P-RELATED"/>
    <property type="match status" value="1"/>
</dbReference>
<evidence type="ECO:0000256" key="16">
    <source>
        <dbReference type="ARBA" id="ARBA00049428"/>
    </source>
</evidence>
<keyword evidence="4 17" id="KW-0812">Transmembrane</keyword>
<dbReference type="GO" id="GO:0016020">
    <property type="term" value="C:membrane"/>
    <property type="evidence" value="ECO:0007669"/>
    <property type="project" value="InterPro"/>
</dbReference>
<proteinExistence type="inferred from homology"/>
<evidence type="ECO:0000256" key="1">
    <source>
        <dbReference type="ARBA" id="ARBA00000923"/>
    </source>
</evidence>
<dbReference type="Proteomes" id="UP001233999">
    <property type="component" value="Unassembled WGS sequence"/>
</dbReference>
<organism evidence="18 19">
    <name type="scientific">Diploptera punctata</name>
    <name type="common">Pacific beetle cockroach</name>
    <dbReference type="NCBI Taxonomy" id="6984"/>
    <lineage>
        <taxon>Eukaryota</taxon>
        <taxon>Metazoa</taxon>
        <taxon>Ecdysozoa</taxon>
        <taxon>Arthropoda</taxon>
        <taxon>Hexapoda</taxon>
        <taxon>Insecta</taxon>
        <taxon>Pterygota</taxon>
        <taxon>Neoptera</taxon>
        <taxon>Polyneoptera</taxon>
        <taxon>Dictyoptera</taxon>
        <taxon>Blattodea</taxon>
        <taxon>Blaberoidea</taxon>
        <taxon>Blaberidae</taxon>
        <taxon>Diplopterinae</taxon>
        <taxon>Diploptera</taxon>
    </lineage>
</organism>
<dbReference type="AlphaFoldDB" id="A0AAD8A5P4"/>
<comment type="catalytic activity">
    <reaction evidence="8">
        <text>13-octadecanoyloxy-octadecanoate + H2O = 13-hydroxy-octadecanoate + octadecanoate + H(+)</text>
        <dbReference type="Rhea" id="RHEA:52084"/>
        <dbReference type="ChEBI" id="CHEBI:15377"/>
        <dbReference type="ChEBI" id="CHEBI:15378"/>
        <dbReference type="ChEBI" id="CHEBI:25629"/>
        <dbReference type="ChEBI" id="CHEBI:136304"/>
        <dbReference type="ChEBI" id="CHEBI:136335"/>
    </reaction>
    <physiologicalReaction direction="left-to-right" evidence="8">
        <dbReference type="Rhea" id="RHEA:52085"/>
    </physiologicalReaction>
</comment>
<comment type="catalytic activity">
    <reaction evidence="11">
        <text>12-(9Z-octadecenoyloxy)-octadecanoate + H2O = 12-hydroxyoctadecanoate + (9Z)-octadecenoate + H(+)</text>
        <dbReference type="Rhea" id="RHEA:52060"/>
        <dbReference type="ChEBI" id="CHEBI:15377"/>
        <dbReference type="ChEBI" id="CHEBI:15378"/>
        <dbReference type="ChEBI" id="CHEBI:30823"/>
        <dbReference type="ChEBI" id="CHEBI:84201"/>
        <dbReference type="ChEBI" id="CHEBI:136302"/>
    </reaction>
    <physiologicalReaction direction="left-to-right" evidence="11">
        <dbReference type="Rhea" id="RHEA:52061"/>
    </physiologicalReaction>
</comment>
<feature type="transmembrane region" description="Helical" evidence="17">
    <location>
        <begin position="157"/>
        <end position="181"/>
    </location>
</feature>
<evidence type="ECO:0000256" key="6">
    <source>
        <dbReference type="ARBA" id="ARBA00023136"/>
    </source>
</evidence>
<name>A0AAD8A5P4_DIPPU</name>
<comment type="catalytic activity">
    <reaction evidence="16">
        <text>12-(9Z-hexadecenoyloxy)-octadecanoate + H2O = 12-hydroxyoctadecanoate + (9Z)-hexadecenoate + H(+)</text>
        <dbReference type="Rhea" id="RHEA:52072"/>
        <dbReference type="ChEBI" id="CHEBI:15377"/>
        <dbReference type="ChEBI" id="CHEBI:15378"/>
        <dbReference type="ChEBI" id="CHEBI:32372"/>
        <dbReference type="ChEBI" id="CHEBI:84201"/>
        <dbReference type="ChEBI" id="CHEBI:136312"/>
    </reaction>
    <physiologicalReaction direction="left-to-right" evidence="16">
        <dbReference type="Rhea" id="RHEA:52073"/>
    </physiologicalReaction>
</comment>
<keyword evidence="5 17" id="KW-1133">Transmembrane helix</keyword>
<dbReference type="EMBL" id="JASPKZ010003797">
    <property type="protein sequence ID" value="KAJ9592927.1"/>
    <property type="molecule type" value="Genomic_DNA"/>
</dbReference>
<comment type="similarity">
    <text evidence="3">Belongs to the AIG1 family.</text>
</comment>